<dbReference type="InterPro" id="IPR008000">
    <property type="entry name" value="Rham/fucose_mutarotase"/>
</dbReference>
<dbReference type="HAMAP" id="MF_01663">
    <property type="entry name" value="L_rham_rotase"/>
    <property type="match status" value="1"/>
</dbReference>
<dbReference type="EC" id="5.1.3.32" evidence="5"/>
<proteinExistence type="inferred from homology"/>
<comment type="caution">
    <text evidence="6">The sequence shown here is derived from an EMBL/GenBank/DDBJ whole genome shotgun (WGS) entry which is preliminary data.</text>
</comment>
<dbReference type="AlphaFoldDB" id="A0A4Q0NYR4"/>
<sequence length="105" mass="12429">MQTQAFTMKLKPGFEEEYKKRHDEIWPELQSLLNEAGIEQYHIFLDEKTGTLFAFQTLKKNHTTETIPQDPIVKKWWAFMADIMETNPDNSPIETPLKEVFELQN</sequence>
<dbReference type="InterPro" id="IPR011008">
    <property type="entry name" value="Dimeric_a/b-barrel"/>
</dbReference>
<dbReference type="GO" id="GO:0062192">
    <property type="term" value="F:L-rhamnose mutarotase activity"/>
    <property type="evidence" value="ECO:0007669"/>
    <property type="project" value="UniProtKB-UniRule"/>
</dbReference>
<keyword evidence="1" id="KW-0963">Cytoplasm</keyword>
<dbReference type="PANTHER" id="PTHR34389:SF2">
    <property type="entry name" value="L-RHAMNOSE MUTAROTASE"/>
    <property type="match status" value="1"/>
</dbReference>
<keyword evidence="7" id="KW-1185">Reference proteome</keyword>
<evidence type="ECO:0000256" key="4">
    <source>
        <dbReference type="ARBA" id="ARBA00023308"/>
    </source>
</evidence>
<dbReference type="InterPro" id="IPR013448">
    <property type="entry name" value="L-rhamnose_mutarotase"/>
</dbReference>
<name>A0A4Q0NYR4_9FLAO</name>
<dbReference type="SUPFAM" id="SSF54909">
    <property type="entry name" value="Dimeric alpha+beta barrel"/>
    <property type="match status" value="1"/>
</dbReference>
<evidence type="ECO:0000256" key="2">
    <source>
        <dbReference type="ARBA" id="ARBA00023235"/>
    </source>
</evidence>
<accession>A0A4Q0NYR4</accession>
<dbReference type="Gene3D" id="3.30.70.100">
    <property type="match status" value="1"/>
</dbReference>
<protein>
    <recommendedName>
        <fullName evidence="5">L-rhamnose mutarotase</fullName>
        <ecNumber evidence="5">5.1.3.32</ecNumber>
    </recommendedName>
</protein>
<organism evidence="6 7">
    <name type="scientific">Leeuwenhoekiella aestuarii</name>
    <dbReference type="NCBI Taxonomy" id="2249426"/>
    <lineage>
        <taxon>Bacteria</taxon>
        <taxon>Pseudomonadati</taxon>
        <taxon>Bacteroidota</taxon>
        <taxon>Flavobacteriia</taxon>
        <taxon>Flavobacteriales</taxon>
        <taxon>Flavobacteriaceae</taxon>
        <taxon>Leeuwenhoekiella</taxon>
    </lineage>
</organism>
<evidence type="ECO:0000256" key="5">
    <source>
        <dbReference type="NCBIfam" id="TIGR02625"/>
    </source>
</evidence>
<evidence type="ECO:0000313" key="7">
    <source>
        <dbReference type="Proteomes" id="UP000289821"/>
    </source>
</evidence>
<dbReference type="OrthoDB" id="9799608at2"/>
<evidence type="ECO:0000256" key="3">
    <source>
        <dbReference type="ARBA" id="ARBA00023277"/>
    </source>
</evidence>
<dbReference type="Pfam" id="PF05336">
    <property type="entry name" value="rhaM"/>
    <property type="match status" value="1"/>
</dbReference>
<keyword evidence="3" id="KW-0119">Carbohydrate metabolism</keyword>
<dbReference type="GO" id="GO:0005737">
    <property type="term" value="C:cytoplasm"/>
    <property type="evidence" value="ECO:0007669"/>
    <property type="project" value="InterPro"/>
</dbReference>
<dbReference type="EMBL" id="QOVI01000002">
    <property type="protein sequence ID" value="RXG16462.1"/>
    <property type="molecule type" value="Genomic_DNA"/>
</dbReference>
<keyword evidence="2" id="KW-0413">Isomerase</keyword>
<evidence type="ECO:0000256" key="1">
    <source>
        <dbReference type="ARBA" id="ARBA00022490"/>
    </source>
</evidence>
<dbReference type="GO" id="GO:0019301">
    <property type="term" value="P:rhamnose catabolic process"/>
    <property type="evidence" value="ECO:0007669"/>
    <property type="project" value="UniProtKB-UniRule"/>
</dbReference>
<dbReference type="Proteomes" id="UP000289821">
    <property type="component" value="Unassembled WGS sequence"/>
</dbReference>
<keyword evidence="4" id="KW-0684">Rhamnose metabolism</keyword>
<reference evidence="6 7" key="1">
    <citation type="submission" date="2018-07" db="EMBL/GenBank/DDBJ databases">
        <title>Leeuwenhoekiella genomics.</title>
        <authorList>
            <person name="Tahon G."/>
            <person name="Willems A."/>
        </authorList>
    </citation>
    <scope>NUCLEOTIDE SEQUENCE [LARGE SCALE GENOMIC DNA]</scope>
    <source>
        <strain evidence="6 7">R-50232</strain>
    </source>
</reference>
<dbReference type="PANTHER" id="PTHR34389">
    <property type="entry name" value="L-RHAMNOSE MUTAROTASE"/>
    <property type="match status" value="1"/>
</dbReference>
<evidence type="ECO:0000313" key="6">
    <source>
        <dbReference type="EMBL" id="RXG16462.1"/>
    </source>
</evidence>
<dbReference type="RefSeq" id="WP_128760148.1">
    <property type="nucleotide sequence ID" value="NZ_QOVI01000002.1"/>
</dbReference>
<gene>
    <name evidence="6" type="ORF">DSM04_10235</name>
</gene>
<dbReference type="NCBIfam" id="TIGR02625">
    <property type="entry name" value="YiiL_rotase"/>
    <property type="match status" value="1"/>
</dbReference>